<proteinExistence type="predicted"/>
<accession>A0A2N9L5P4</accession>
<evidence type="ECO:0000313" key="2">
    <source>
        <dbReference type="Proteomes" id="UP000239735"/>
    </source>
</evidence>
<evidence type="ECO:0000313" key="1">
    <source>
        <dbReference type="EMBL" id="SPE18569.1"/>
    </source>
</evidence>
<dbReference type="Proteomes" id="UP000239735">
    <property type="component" value="Unassembled WGS sequence"/>
</dbReference>
<dbReference type="AlphaFoldDB" id="A0A2N9L5P4"/>
<sequence length="99" mass="11221">MMRWLGRWLLRVLVVIAAISLVAYAVDWTVYHLRGSPQSTVAVSQFMVVPLKDQKTEYDFLGTSNVNCAVALFPQGGEDPCWHLRRNPNQWENVGAPAY</sequence>
<gene>
    <name evidence="1" type="ORF">SBA5_160053</name>
</gene>
<organism evidence="1 2">
    <name type="scientific">Candidatus Sulfuritelmatomonas gaucii</name>
    <dbReference type="NCBI Taxonomy" id="2043161"/>
    <lineage>
        <taxon>Bacteria</taxon>
        <taxon>Pseudomonadati</taxon>
        <taxon>Acidobacteriota</taxon>
        <taxon>Terriglobia</taxon>
        <taxon>Terriglobales</taxon>
        <taxon>Acidobacteriaceae</taxon>
        <taxon>Candidatus Sulfuritelmatomonas</taxon>
    </lineage>
</organism>
<name>A0A2N9L5P4_9BACT</name>
<reference evidence="2" key="1">
    <citation type="submission" date="2018-02" db="EMBL/GenBank/DDBJ databases">
        <authorList>
            <person name="Hausmann B."/>
        </authorList>
    </citation>
    <scope>NUCLEOTIDE SEQUENCE [LARGE SCALE GENOMIC DNA]</scope>
    <source>
        <strain evidence="2">Peat soil MAG SbA5</strain>
    </source>
</reference>
<protein>
    <submittedName>
        <fullName evidence="1">Uncharacterized protein</fullName>
    </submittedName>
</protein>
<dbReference type="EMBL" id="OKRB01000068">
    <property type="protein sequence ID" value="SPE18569.1"/>
    <property type="molecule type" value="Genomic_DNA"/>
</dbReference>
<dbReference type="OrthoDB" id="123068at2"/>